<dbReference type="GO" id="GO:0005737">
    <property type="term" value="C:cytoplasm"/>
    <property type="evidence" value="ECO:0007669"/>
    <property type="project" value="TreeGrafter"/>
</dbReference>
<dbReference type="SUPFAM" id="SSF50621">
    <property type="entry name" value="Alanine racemase C-terminal domain-like"/>
    <property type="match status" value="1"/>
</dbReference>
<dbReference type="PANTHER" id="PTHR11482:SF6">
    <property type="entry name" value="ORNITHINE DECARBOXYLASE 1-RELATED"/>
    <property type="match status" value="1"/>
</dbReference>
<keyword evidence="8" id="KW-1185">Reference proteome</keyword>
<dbReference type="CDD" id="cd00622">
    <property type="entry name" value="PLPDE_III_ODC"/>
    <property type="match status" value="1"/>
</dbReference>
<gene>
    <name evidence="7" type="ORF">O0V09_09250</name>
</gene>
<evidence type="ECO:0000256" key="4">
    <source>
        <dbReference type="ARBA" id="ARBA00023239"/>
    </source>
</evidence>
<dbReference type="Pfam" id="PF02784">
    <property type="entry name" value="Orn_Arg_deC_N"/>
    <property type="match status" value="1"/>
</dbReference>
<dbReference type="EMBL" id="JAPTGG010000006">
    <property type="protein sequence ID" value="MCZ0865386.1"/>
    <property type="molecule type" value="Genomic_DNA"/>
</dbReference>
<dbReference type="SUPFAM" id="SSF51419">
    <property type="entry name" value="PLP-binding barrel"/>
    <property type="match status" value="1"/>
</dbReference>
<dbReference type="InterPro" id="IPR009006">
    <property type="entry name" value="Ala_racemase/Decarboxylase_C"/>
</dbReference>
<keyword evidence="3 5" id="KW-0663">Pyridoxal phosphate</keyword>
<dbReference type="InterPro" id="IPR000183">
    <property type="entry name" value="Orn/DAP/Arg_de-COase"/>
</dbReference>
<dbReference type="InterPro" id="IPR002433">
    <property type="entry name" value="Orn_de-COase"/>
</dbReference>
<dbReference type="PRINTS" id="PR01179">
    <property type="entry name" value="ODADCRBXLASE"/>
</dbReference>
<proteinExistence type="inferred from homology"/>
<evidence type="ECO:0000256" key="1">
    <source>
        <dbReference type="ARBA" id="ARBA00001933"/>
    </source>
</evidence>
<evidence type="ECO:0000256" key="3">
    <source>
        <dbReference type="ARBA" id="ARBA00022898"/>
    </source>
</evidence>
<feature type="domain" description="Orn/DAP/Arg decarboxylase 2 N-terminal" evidence="6">
    <location>
        <begin position="50"/>
        <end position="281"/>
    </location>
</feature>
<dbReference type="GO" id="GO:0033387">
    <property type="term" value="P:putrescine biosynthetic process from arginine, via ornithine"/>
    <property type="evidence" value="ECO:0007669"/>
    <property type="project" value="TreeGrafter"/>
</dbReference>
<evidence type="ECO:0000256" key="5">
    <source>
        <dbReference type="PIRSR" id="PIRSR600183-50"/>
    </source>
</evidence>
<comment type="caution">
    <text evidence="7">The sequence shown here is derived from an EMBL/GenBank/DDBJ whole genome shotgun (WGS) entry which is preliminary data.</text>
</comment>
<evidence type="ECO:0000256" key="2">
    <source>
        <dbReference type="ARBA" id="ARBA00008872"/>
    </source>
</evidence>
<name>A0A9J6RLY1_9GAMM</name>
<feature type="modified residue" description="N6-(pyridoxal phosphate)lysine" evidence="5">
    <location>
        <position position="71"/>
    </location>
</feature>
<dbReference type="PRINTS" id="PR01182">
    <property type="entry name" value="ORNDCRBXLASE"/>
</dbReference>
<dbReference type="FunFam" id="3.20.20.10:FF:000008">
    <property type="entry name" value="Ornithine decarboxylase"/>
    <property type="match status" value="1"/>
</dbReference>
<dbReference type="InterPro" id="IPR022644">
    <property type="entry name" value="De-COase2_N"/>
</dbReference>
<evidence type="ECO:0000313" key="8">
    <source>
        <dbReference type="Proteomes" id="UP001069090"/>
    </source>
</evidence>
<dbReference type="PANTHER" id="PTHR11482">
    <property type="entry name" value="ARGININE/DIAMINOPIMELATE/ORNITHINE DECARBOXYLASE"/>
    <property type="match status" value="1"/>
</dbReference>
<comment type="cofactor">
    <cofactor evidence="1 5">
        <name>pyridoxal 5'-phosphate</name>
        <dbReference type="ChEBI" id="CHEBI:597326"/>
    </cofactor>
</comment>
<dbReference type="GO" id="GO:0004586">
    <property type="term" value="F:ornithine decarboxylase activity"/>
    <property type="evidence" value="ECO:0007669"/>
    <property type="project" value="TreeGrafter"/>
</dbReference>
<keyword evidence="4" id="KW-0456">Lyase</keyword>
<dbReference type="InterPro" id="IPR029066">
    <property type="entry name" value="PLP-binding_barrel"/>
</dbReference>
<dbReference type="RefSeq" id="WP_258331531.1">
    <property type="nucleotide sequence ID" value="NZ_JAPTGG010000006.1"/>
</dbReference>
<evidence type="ECO:0000313" key="7">
    <source>
        <dbReference type="EMBL" id="MCZ0865386.1"/>
    </source>
</evidence>
<comment type="similarity">
    <text evidence="2">Belongs to the Orn/Lys/Arg decarboxylase class-II family.</text>
</comment>
<feature type="active site" description="Proton donor" evidence="5">
    <location>
        <position position="340"/>
    </location>
</feature>
<dbReference type="AlphaFoldDB" id="A0A9J6RLY1"/>
<dbReference type="Gene3D" id="2.40.37.10">
    <property type="entry name" value="Lyase, Ornithine Decarboxylase, Chain A, domain 1"/>
    <property type="match status" value="1"/>
</dbReference>
<reference evidence="7 8" key="1">
    <citation type="submission" date="2022-12" db="EMBL/GenBank/DDBJ databases">
        <title>Dasania phycosphaerae sp. nov., isolated from particulate material of the south coast of Korea.</title>
        <authorList>
            <person name="Jiang Y."/>
        </authorList>
    </citation>
    <scope>NUCLEOTIDE SEQUENCE [LARGE SCALE GENOMIC DNA]</scope>
    <source>
        <strain evidence="7 8">GY-19</strain>
    </source>
</reference>
<evidence type="ECO:0000259" key="6">
    <source>
        <dbReference type="Pfam" id="PF02784"/>
    </source>
</evidence>
<protein>
    <submittedName>
        <fullName evidence="7">Type III PLP-dependent enzyme</fullName>
    </submittedName>
</protein>
<accession>A0A9J6RLY1</accession>
<organism evidence="7 8">
    <name type="scientific">Dasania phycosphaerae</name>
    <dbReference type="NCBI Taxonomy" id="2950436"/>
    <lineage>
        <taxon>Bacteria</taxon>
        <taxon>Pseudomonadati</taxon>
        <taxon>Pseudomonadota</taxon>
        <taxon>Gammaproteobacteria</taxon>
        <taxon>Cellvibrionales</taxon>
        <taxon>Spongiibacteraceae</taxon>
        <taxon>Dasania</taxon>
    </lineage>
</organism>
<dbReference type="Gene3D" id="3.20.20.10">
    <property type="entry name" value="Alanine racemase"/>
    <property type="match status" value="1"/>
</dbReference>
<dbReference type="Proteomes" id="UP001069090">
    <property type="component" value="Unassembled WGS sequence"/>
</dbReference>
<sequence length="389" mass="42687">MLGAQATVTNLEAQNAVAAATAIKADINTLRHFVANNYQRPTLLLEEQILRAKARRFMAAMPRVQPHFAVKCNPIPEILSIFNDEGVRFEIASKKELEQLIEIGVNPKEAFYSNPIKSPEHLKFAVDNGVEWYVVDCIDELNKVYQAKPDAKFYLRLHTSNEGSTFELSSKFGATGSDVKDIINAAVALKADLAGVTFHAGSQCLNVQNWVIGIRAARSAFDEMLAVGLKPRLLNLGGGYPVELGRPVPSIEEIGAAVSAELAAFPDEVQVIAEPGRFLVADSGHFVCRVAGTATRGGQRWLYLDTGFYGGLMEFDDMPYRLQTDRQGSLINWRLAGPTCDSIDTFKLSYNLPEDLQADDFIYIEAGGAYTNSTASNFNGFDIPDVKII</sequence>